<dbReference type="Proteomes" id="UP000250266">
    <property type="component" value="Unassembled WGS sequence"/>
</dbReference>
<keyword evidence="2 6" id="KW-0812">Transmembrane</keyword>
<dbReference type="EMBL" id="KV744894">
    <property type="protein sequence ID" value="OCK82244.1"/>
    <property type="molecule type" value="Genomic_DNA"/>
</dbReference>
<feature type="transmembrane region" description="Helical" evidence="6">
    <location>
        <begin position="532"/>
        <end position="548"/>
    </location>
</feature>
<dbReference type="PANTHER" id="PTHR11785:SF402">
    <property type="entry name" value="AMINO ACID TRANSPORTER (EUROFUNG)"/>
    <property type="match status" value="1"/>
</dbReference>
<dbReference type="GO" id="GO:0015179">
    <property type="term" value="F:L-amino acid transmembrane transporter activity"/>
    <property type="evidence" value="ECO:0007669"/>
    <property type="project" value="TreeGrafter"/>
</dbReference>
<dbReference type="GO" id="GO:0016020">
    <property type="term" value="C:membrane"/>
    <property type="evidence" value="ECO:0007669"/>
    <property type="project" value="UniProtKB-SubCell"/>
</dbReference>
<dbReference type="InterPro" id="IPR002293">
    <property type="entry name" value="AA/rel_permease1"/>
</dbReference>
<feature type="transmembrane region" description="Helical" evidence="6">
    <location>
        <begin position="470"/>
        <end position="494"/>
    </location>
</feature>
<feature type="transmembrane region" description="Helical" evidence="6">
    <location>
        <begin position="55"/>
        <end position="75"/>
    </location>
</feature>
<dbReference type="PIRSF" id="PIRSF006060">
    <property type="entry name" value="AA_transporter"/>
    <property type="match status" value="1"/>
</dbReference>
<evidence type="ECO:0000256" key="6">
    <source>
        <dbReference type="SAM" id="Phobius"/>
    </source>
</evidence>
<feature type="region of interest" description="Disordered" evidence="5">
    <location>
        <begin position="1"/>
        <end position="49"/>
    </location>
</feature>
<feature type="transmembrane region" description="Helical" evidence="6">
    <location>
        <begin position="122"/>
        <end position="139"/>
    </location>
</feature>
<dbReference type="InterPro" id="IPR050598">
    <property type="entry name" value="AminoAcid_Transporter"/>
</dbReference>
<feature type="transmembrane region" description="Helical" evidence="6">
    <location>
        <begin position="171"/>
        <end position="190"/>
    </location>
</feature>
<proteinExistence type="predicted"/>
<evidence type="ECO:0000256" key="5">
    <source>
        <dbReference type="SAM" id="MobiDB-lite"/>
    </source>
</evidence>
<evidence type="ECO:0000256" key="4">
    <source>
        <dbReference type="ARBA" id="ARBA00023136"/>
    </source>
</evidence>
<feature type="compositionally biased region" description="Basic and acidic residues" evidence="5">
    <location>
        <begin position="407"/>
        <end position="420"/>
    </location>
</feature>
<sequence>MNEHQGKITSSVEDGEDRDNSQTSPTSTTTPSSVTRHHEDIQSNDSPKQLSTRHAFAVLVSLQIGSGIFASPAQVDSNVPSPGVALLIWLIGGLLSWAGAASFAELGAALPLNGGMQEYLRYVYGDTYAFLMAWIYIIAVKPSSMAIQSIVIADSIMSVAGLPKDGVPEGWLLKLFAISALVAMVLLNSISTKTTLRASESFTVIKLTTVLTIVIAGVSVLIIHVVKPTAAPSGGTDWYSKNWFHSRPNLSGGIPIDWTEIGWWELLGHYSAAIYASLWAYDGWDSANFVASEIRDPGRSLPLAIHSAMIVVLACYELVNTSYYILLPWDLLGSSSAVAVTAAKSLLGYPAGVVITILVSLSCAGAITSNLFSVGRLTVAASQRGYLPQLFGNKGVPGCFNRKQRHRNEARDPHPSEREPLISNTSDLPGTNVVENPTALDAQWDAPIIAMLLSMSVTAAYIAVGDFPTLLTFVGMAEYVFYVSTVIALIILRYREPDLQRPYRPLLVIPVIFCLVGTAVIVRSVIFAPLQGALIAVLIVMGSLVGKLRG</sequence>
<dbReference type="OrthoDB" id="10062876at2759"/>
<evidence type="ECO:0000256" key="3">
    <source>
        <dbReference type="ARBA" id="ARBA00022989"/>
    </source>
</evidence>
<name>A0A8E2JGZ6_9PEZI</name>
<evidence type="ECO:0000256" key="2">
    <source>
        <dbReference type="ARBA" id="ARBA00022692"/>
    </source>
</evidence>
<feature type="transmembrane region" description="Helical" evidence="6">
    <location>
        <begin position="87"/>
        <end position="110"/>
    </location>
</feature>
<keyword evidence="8" id="KW-1185">Reference proteome</keyword>
<organism evidence="7 8">
    <name type="scientific">Lepidopterella palustris CBS 459.81</name>
    <dbReference type="NCBI Taxonomy" id="1314670"/>
    <lineage>
        <taxon>Eukaryota</taxon>
        <taxon>Fungi</taxon>
        <taxon>Dikarya</taxon>
        <taxon>Ascomycota</taxon>
        <taxon>Pezizomycotina</taxon>
        <taxon>Dothideomycetes</taxon>
        <taxon>Pleosporomycetidae</taxon>
        <taxon>Mytilinidiales</taxon>
        <taxon>Argynnaceae</taxon>
        <taxon>Lepidopterella</taxon>
    </lineage>
</organism>
<protein>
    <submittedName>
        <fullName evidence="7">Amino acid transporter</fullName>
    </submittedName>
</protein>
<feature type="transmembrane region" description="Helical" evidence="6">
    <location>
        <begin position="506"/>
        <end position="526"/>
    </location>
</feature>
<feature type="transmembrane region" description="Helical" evidence="6">
    <location>
        <begin position="446"/>
        <end position="464"/>
    </location>
</feature>
<feature type="region of interest" description="Disordered" evidence="5">
    <location>
        <begin position="405"/>
        <end position="430"/>
    </location>
</feature>
<evidence type="ECO:0000313" key="8">
    <source>
        <dbReference type="Proteomes" id="UP000250266"/>
    </source>
</evidence>
<dbReference type="PANTHER" id="PTHR11785">
    <property type="entry name" value="AMINO ACID TRANSPORTER"/>
    <property type="match status" value="1"/>
</dbReference>
<accession>A0A8E2JGZ6</accession>
<keyword evidence="3 6" id="KW-1133">Transmembrane helix</keyword>
<gene>
    <name evidence="7" type="ORF">K432DRAFT_229694</name>
</gene>
<evidence type="ECO:0000256" key="1">
    <source>
        <dbReference type="ARBA" id="ARBA00004141"/>
    </source>
</evidence>
<evidence type="ECO:0000313" key="7">
    <source>
        <dbReference type="EMBL" id="OCK82244.1"/>
    </source>
</evidence>
<feature type="transmembrane region" description="Helical" evidence="6">
    <location>
        <begin position="202"/>
        <end position="226"/>
    </location>
</feature>
<feature type="transmembrane region" description="Helical" evidence="6">
    <location>
        <begin position="301"/>
        <end position="326"/>
    </location>
</feature>
<feature type="transmembrane region" description="Helical" evidence="6">
    <location>
        <begin position="346"/>
        <end position="367"/>
    </location>
</feature>
<reference evidence="7 8" key="1">
    <citation type="journal article" date="2016" name="Nat. Commun.">
        <title>Ectomycorrhizal ecology is imprinted in the genome of the dominant symbiotic fungus Cenococcum geophilum.</title>
        <authorList>
            <consortium name="DOE Joint Genome Institute"/>
            <person name="Peter M."/>
            <person name="Kohler A."/>
            <person name="Ohm R.A."/>
            <person name="Kuo A."/>
            <person name="Krutzmann J."/>
            <person name="Morin E."/>
            <person name="Arend M."/>
            <person name="Barry K.W."/>
            <person name="Binder M."/>
            <person name="Choi C."/>
            <person name="Clum A."/>
            <person name="Copeland A."/>
            <person name="Grisel N."/>
            <person name="Haridas S."/>
            <person name="Kipfer T."/>
            <person name="LaButti K."/>
            <person name="Lindquist E."/>
            <person name="Lipzen A."/>
            <person name="Maire R."/>
            <person name="Meier B."/>
            <person name="Mihaltcheva S."/>
            <person name="Molinier V."/>
            <person name="Murat C."/>
            <person name="Poggeler S."/>
            <person name="Quandt C.A."/>
            <person name="Sperisen C."/>
            <person name="Tritt A."/>
            <person name="Tisserant E."/>
            <person name="Crous P.W."/>
            <person name="Henrissat B."/>
            <person name="Nehls U."/>
            <person name="Egli S."/>
            <person name="Spatafora J.W."/>
            <person name="Grigoriev I.V."/>
            <person name="Martin F.M."/>
        </authorList>
    </citation>
    <scope>NUCLEOTIDE SEQUENCE [LARGE SCALE GENOMIC DNA]</scope>
    <source>
        <strain evidence="7 8">CBS 459.81</strain>
    </source>
</reference>
<dbReference type="AlphaFoldDB" id="A0A8E2JGZ6"/>
<keyword evidence="4 6" id="KW-0472">Membrane</keyword>
<dbReference type="Pfam" id="PF13520">
    <property type="entry name" value="AA_permease_2"/>
    <property type="match status" value="1"/>
</dbReference>
<dbReference type="Gene3D" id="1.20.1740.10">
    <property type="entry name" value="Amino acid/polyamine transporter I"/>
    <property type="match status" value="1"/>
</dbReference>
<comment type="subcellular location">
    <subcellularLocation>
        <location evidence="1">Membrane</location>
        <topology evidence="1">Multi-pass membrane protein</topology>
    </subcellularLocation>
</comment>
<feature type="transmembrane region" description="Helical" evidence="6">
    <location>
        <begin position="261"/>
        <end position="281"/>
    </location>
</feature>
<feature type="compositionally biased region" description="Low complexity" evidence="5">
    <location>
        <begin position="21"/>
        <end position="33"/>
    </location>
</feature>